<proteinExistence type="predicted"/>
<dbReference type="PANTHER" id="PTHR42754">
    <property type="entry name" value="ENDOGLUCANASE"/>
    <property type="match status" value="1"/>
</dbReference>
<name>A0A7G1GAE7_9BACT</name>
<reference evidence="1 2" key="1">
    <citation type="submission" date="2018-06" db="EMBL/GenBank/DDBJ databases">
        <title>Genome sequencing of Oceanotoga sp. sy52.</title>
        <authorList>
            <person name="Mori K."/>
        </authorList>
    </citation>
    <scope>NUCLEOTIDE SEQUENCE [LARGE SCALE GENOMIC DNA]</scope>
    <source>
        <strain evidence="2">sy52</strain>
    </source>
</reference>
<keyword evidence="2" id="KW-1185">Reference proteome</keyword>
<dbReference type="InParanoid" id="A0A7G1GAE7"/>
<accession>A0A7G1GAE7</accession>
<gene>
    <name evidence="1" type="ORF">OSSY52_22380</name>
</gene>
<protein>
    <submittedName>
        <fullName evidence="1">Uncharacterized protein</fullName>
    </submittedName>
</protein>
<dbReference type="Proteomes" id="UP000516361">
    <property type="component" value="Chromosome"/>
</dbReference>
<dbReference type="AlphaFoldDB" id="A0A7G1GAE7"/>
<evidence type="ECO:0000313" key="2">
    <source>
        <dbReference type="Proteomes" id="UP000516361"/>
    </source>
</evidence>
<organism evidence="1 2">
    <name type="scientific">Tepiditoga spiralis</name>
    <dbReference type="NCBI Taxonomy" id="2108365"/>
    <lineage>
        <taxon>Bacteria</taxon>
        <taxon>Thermotogati</taxon>
        <taxon>Thermotogota</taxon>
        <taxon>Thermotogae</taxon>
        <taxon>Petrotogales</taxon>
        <taxon>Petrotogaceae</taxon>
        <taxon>Tepiditoga</taxon>
    </lineage>
</organism>
<sequence>MKKIHTKFLFFIFILISIYSFSFENFIEEWRYENRNINDNKIVASLMAKDTYIFFENVEQTQNMNIITFSKEGKKIKEVKLNDFLLINVEKKENGYVLFGKYNFEGKNYASIYLLNNELNIIKKNYYFIDGYTPIKMLYKENNIVVFCDKYDGKNSIFKEIIYDEMLNEKSTFENIEKGFIKINDVDTYNDTFYITGWKDNTDSKLDMYISVRTIENKVLWTKTFGGKSDDKGYKIKIYDNSIIIGGTNESYNEKNNKDIWILRLSNEGNIIWSKLYDSGFLDEINDIKIKDQKIYITGYSITTKNDEDSYILKLNLKGEKDYLDLSNFLGTDIGNSLIIDDKKLILSGFFVSSKNSEETTGIDSLIILLNRK</sequence>
<dbReference type="RefSeq" id="WP_190614952.1">
    <property type="nucleotide sequence ID" value="NZ_AP018712.1"/>
</dbReference>
<dbReference type="EMBL" id="AP018712">
    <property type="protein sequence ID" value="BBE32097.1"/>
    <property type="molecule type" value="Genomic_DNA"/>
</dbReference>
<dbReference type="KEGG" id="ocy:OSSY52_22380"/>
<dbReference type="PANTHER" id="PTHR42754:SF1">
    <property type="entry name" value="LIPOPROTEIN"/>
    <property type="match status" value="1"/>
</dbReference>
<evidence type="ECO:0000313" key="1">
    <source>
        <dbReference type="EMBL" id="BBE32097.1"/>
    </source>
</evidence>